<dbReference type="Pfam" id="PF07687">
    <property type="entry name" value="M20_dimer"/>
    <property type="match status" value="1"/>
</dbReference>
<dbReference type="Gene3D" id="3.40.630.10">
    <property type="entry name" value="Zn peptidases"/>
    <property type="match status" value="1"/>
</dbReference>
<accession>A0A511R7Q7</accession>
<dbReference type="EMBL" id="BJXL01000151">
    <property type="protein sequence ID" value="GEM84952.1"/>
    <property type="molecule type" value="Genomic_DNA"/>
</dbReference>
<protein>
    <submittedName>
        <fullName evidence="5">Peptidase M20</fullName>
    </submittedName>
</protein>
<keyword evidence="1" id="KW-0645">Protease</keyword>
<keyword evidence="3" id="KW-0378">Hydrolase</keyword>
<comment type="caution">
    <text evidence="5">The sequence shown here is derived from an EMBL/GenBank/DDBJ whole genome shotgun (WGS) entry which is preliminary data.</text>
</comment>
<dbReference type="GO" id="GO:0008233">
    <property type="term" value="F:peptidase activity"/>
    <property type="evidence" value="ECO:0007669"/>
    <property type="project" value="UniProtKB-KW"/>
</dbReference>
<feature type="domain" description="Peptidase M20 dimerisation" evidence="4">
    <location>
        <begin position="185"/>
        <end position="339"/>
    </location>
</feature>
<gene>
    <name evidence="5" type="ORF">MHY01S_31180</name>
</gene>
<dbReference type="Proteomes" id="UP000321197">
    <property type="component" value="Unassembled WGS sequence"/>
</dbReference>
<dbReference type="Pfam" id="PF01546">
    <property type="entry name" value="Peptidase_M20"/>
    <property type="match status" value="1"/>
</dbReference>
<dbReference type="GO" id="GO:0046872">
    <property type="term" value="F:metal ion binding"/>
    <property type="evidence" value="ECO:0007669"/>
    <property type="project" value="UniProtKB-KW"/>
</dbReference>
<dbReference type="AlphaFoldDB" id="A0A511R7Q7"/>
<dbReference type="Gene3D" id="3.30.70.360">
    <property type="match status" value="1"/>
</dbReference>
<dbReference type="SUPFAM" id="SSF53187">
    <property type="entry name" value="Zn-dependent exopeptidases"/>
    <property type="match status" value="1"/>
</dbReference>
<dbReference type="RefSeq" id="WP_240637131.1">
    <property type="nucleotide sequence ID" value="NZ_BJXL01000151.1"/>
</dbReference>
<evidence type="ECO:0000313" key="5">
    <source>
        <dbReference type="EMBL" id="GEM84952.1"/>
    </source>
</evidence>
<evidence type="ECO:0000259" key="4">
    <source>
        <dbReference type="Pfam" id="PF07687"/>
    </source>
</evidence>
<name>A0A511R7Q7_9DEIN</name>
<dbReference type="InterPro" id="IPR051458">
    <property type="entry name" value="Cyt/Met_Dipeptidase"/>
</dbReference>
<dbReference type="GO" id="GO:0009089">
    <property type="term" value="P:lysine biosynthetic process via diaminopimelate"/>
    <property type="evidence" value="ECO:0007669"/>
    <property type="project" value="TreeGrafter"/>
</dbReference>
<reference evidence="5 6" key="1">
    <citation type="submission" date="2019-07" db="EMBL/GenBank/DDBJ databases">
        <title>Whole genome shotgun sequence of Meiothermus hypogaeus NBRC 106114.</title>
        <authorList>
            <person name="Hosoyama A."/>
            <person name="Uohara A."/>
            <person name="Ohji S."/>
            <person name="Ichikawa N."/>
        </authorList>
    </citation>
    <scope>NUCLEOTIDE SEQUENCE [LARGE SCALE GENOMIC DNA]</scope>
    <source>
        <strain evidence="5 6">NBRC 106114</strain>
    </source>
</reference>
<dbReference type="PANTHER" id="PTHR43270">
    <property type="entry name" value="BETA-ALA-HIS DIPEPTIDASE"/>
    <property type="match status" value="1"/>
</dbReference>
<sequence length="445" mass="48726">MHTLPTPVMNYAKDTLARLVALPTVSAENRAIPETARLVGELLEDLGLRVEIHPTAGAPVVYAEGGSSGPTMLFYNHYDVQPADPLELWVSDPFILTERDGKLYGRGANDDKGELVARLAALRWLKDEHGHLPLRVKFVIEGEEEIGSPNLERYVEQNKDRLRADAVIWEAGGVDAVGRPLVYCGLKGIVGLELRCKTAAYDLHSSLGAIVQNPLYRLAAAVASLRDREGRVLVRGFYDQVRPLTELEEETLARIPDESPALMQEYGLKGFLGGVQGAALYKKYLAEPVININGIHGGYGGPGSKTVLPAEGFVKLDIRLVPDQEPRHIVALVKAHLLENGFDDIEVIELEFGEHPARSDLASPWVKTALEACREVYGQEPVVWPNFAGSGPMYPFTHVIGAPVLGLGIGYPGSKIHSPNEHIVLRHFESGIRVIKRALEKFAGL</sequence>
<evidence type="ECO:0000256" key="3">
    <source>
        <dbReference type="ARBA" id="ARBA00022801"/>
    </source>
</evidence>
<organism evidence="5 6">
    <name type="scientific">Meiothermus hypogaeus NBRC 106114</name>
    <dbReference type="NCBI Taxonomy" id="1227553"/>
    <lineage>
        <taxon>Bacteria</taxon>
        <taxon>Thermotogati</taxon>
        <taxon>Deinococcota</taxon>
        <taxon>Deinococci</taxon>
        <taxon>Thermales</taxon>
        <taxon>Thermaceae</taxon>
        <taxon>Meiothermus</taxon>
    </lineage>
</organism>
<dbReference type="GO" id="GO:0005829">
    <property type="term" value="C:cytosol"/>
    <property type="evidence" value="ECO:0007669"/>
    <property type="project" value="TreeGrafter"/>
</dbReference>
<evidence type="ECO:0000256" key="2">
    <source>
        <dbReference type="ARBA" id="ARBA00022723"/>
    </source>
</evidence>
<dbReference type="InterPro" id="IPR002933">
    <property type="entry name" value="Peptidase_M20"/>
</dbReference>
<evidence type="ECO:0000256" key="1">
    <source>
        <dbReference type="ARBA" id="ARBA00022670"/>
    </source>
</evidence>
<dbReference type="InterPro" id="IPR011650">
    <property type="entry name" value="Peptidase_M20_dimer"/>
</dbReference>
<dbReference type="PANTHER" id="PTHR43270:SF8">
    <property type="entry name" value="DI- AND TRIPEPTIDASE DUG2-RELATED"/>
    <property type="match status" value="1"/>
</dbReference>
<dbReference type="NCBIfam" id="NF005034">
    <property type="entry name" value="PRK06446.1"/>
    <property type="match status" value="1"/>
</dbReference>
<keyword evidence="2" id="KW-0479">Metal-binding</keyword>
<proteinExistence type="predicted"/>
<dbReference type="GO" id="GO:0006508">
    <property type="term" value="P:proteolysis"/>
    <property type="evidence" value="ECO:0007669"/>
    <property type="project" value="UniProtKB-KW"/>
</dbReference>
<dbReference type="GO" id="GO:0009014">
    <property type="term" value="F:succinyl-diaminopimelate desuccinylase activity"/>
    <property type="evidence" value="ECO:0007669"/>
    <property type="project" value="TreeGrafter"/>
</dbReference>
<evidence type="ECO:0000313" key="6">
    <source>
        <dbReference type="Proteomes" id="UP000321197"/>
    </source>
</evidence>